<accession>A0A976FH25</accession>
<dbReference type="KEGG" id="blac:94349377"/>
<dbReference type="InterPro" id="IPR054113">
    <property type="entry name" value="ORC6_cyclin-like_2nd"/>
</dbReference>
<name>A0A976FH25_BRELC</name>
<dbReference type="OrthoDB" id="5552484at2759"/>
<sequence length="333" mass="37157">MDIKTIAAKYGGLPARVVTRAEENWRITTAKNSAVLDFFAGPVACIIVAARALDEPVDKKRLAKCAGANIKLVEPIVRKVLNAVDIRTVIKTSPSALCIKFGCEALTEIVRHVLEEYRVYVKQLATANQRKRSRHSLGPVAGIIDDKDPVFAAACLFAVSKKAKINVNQDKLLDAVCGNAKAFNAIVSSIEVPTDVCLVYFHAIYDKTQCQISLNGALIDRKKQRSLGKERATIRLVEQYKLDQIEAEERTKRQNLSLNSEMTSPPKTAAQKRLLQRLQITRDNVAFADNSKSFLEDTTVATLEEYAEWRAKALNFMRSKAEKDRKTENVDTY</sequence>
<dbReference type="PANTHER" id="PTHR13394:SF0">
    <property type="entry name" value="ORIGIN RECOGNITION COMPLEX SUBUNIT 6"/>
    <property type="match status" value="1"/>
</dbReference>
<dbReference type="GO" id="GO:0005664">
    <property type="term" value="C:nuclear origin of replication recognition complex"/>
    <property type="evidence" value="ECO:0007669"/>
    <property type="project" value="InterPro"/>
</dbReference>
<keyword evidence="3" id="KW-1185">Reference proteome</keyword>
<dbReference type="Pfam" id="PF21913">
    <property type="entry name" value="ORC6_2nd"/>
    <property type="match status" value="1"/>
</dbReference>
<evidence type="ECO:0000259" key="1">
    <source>
        <dbReference type="Pfam" id="PF21913"/>
    </source>
</evidence>
<evidence type="ECO:0000313" key="2">
    <source>
        <dbReference type="EMBL" id="TDH66592.1"/>
    </source>
</evidence>
<proteinExistence type="predicted"/>
<comment type="caution">
    <text evidence="2">The sequence shown here is derived from an EMBL/GenBank/DDBJ whole genome shotgun (WGS) entry which is preliminary data.</text>
</comment>
<dbReference type="GeneID" id="94349377"/>
<dbReference type="AlphaFoldDB" id="A0A976FH25"/>
<dbReference type="GO" id="GO:0006270">
    <property type="term" value="P:DNA replication initiation"/>
    <property type="evidence" value="ECO:0007669"/>
    <property type="project" value="TreeGrafter"/>
</dbReference>
<dbReference type="InterPro" id="IPR020529">
    <property type="entry name" value="ORC6_met/pln"/>
</dbReference>
<evidence type="ECO:0000313" key="3">
    <source>
        <dbReference type="Proteomes" id="UP000294530"/>
    </source>
</evidence>
<dbReference type="PANTHER" id="PTHR13394">
    <property type="entry name" value="ORIGIN RECOGNITION COMPLEX SUBUNIT 6"/>
    <property type="match status" value="1"/>
</dbReference>
<feature type="domain" description="ORC6 second cyclin-like" evidence="1">
    <location>
        <begin position="95"/>
        <end position="191"/>
    </location>
</feature>
<dbReference type="RefSeq" id="XP_067816091.1">
    <property type="nucleotide sequence ID" value="XM_067963706.1"/>
</dbReference>
<dbReference type="EMBL" id="SHOA02000202">
    <property type="protein sequence ID" value="TDH66592.1"/>
    <property type="molecule type" value="Genomic_DNA"/>
</dbReference>
<organism evidence="2 3">
    <name type="scientific">Bremia lactucae</name>
    <name type="common">Lettuce downy mildew</name>
    <dbReference type="NCBI Taxonomy" id="4779"/>
    <lineage>
        <taxon>Eukaryota</taxon>
        <taxon>Sar</taxon>
        <taxon>Stramenopiles</taxon>
        <taxon>Oomycota</taxon>
        <taxon>Peronosporomycetes</taxon>
        <taxon>Peronosporales</taxon>
        <taxon>Peronosporaceae</taxon>
        <taxon>Bremia</taxon>
    </lineage>
</organism>
<reference evidence="2 3" key="1">
    <citation type="journal article" date="2021" name="Genome Biol.">
        <title>AFLAP: assembly-free linkage analysis pipeline using k-mers from genome sequencing data.</title>
        <authorList>
            <person name="Fletcher K."/>
            <person name="Zhang L."/>
            <person name="Gil J."/>
            <person name="Han R."/>
            <person name="Cavanaugh K."/>
            <person name="Michelmore R."/>
        </authorList>
    </citation>
    <scope>NUCLEOTIDE SEQUENCE [LARGE SCALE GENOMIC DNA]</scope>
    <source>
        <strain evidence="2 3">SF5</strain>
    </source>
</reference>
<dbReference type="Proteomes" id="UP000294530">
    <property type="component" value="Unassembled WGS sequence"/>
</dbReference>
<dbReference type="Gene3D" id="1.10.472.10">
    <property type="entry name" value="Cyclin-like"/>
    <property type="match status" value="1"/>
</dbReference>
<protein>
    <recommendedName>
        <fullName evidence="1">ORC6 second cyclin-like domain-containing protein</fullName>
    </recommendedName>
</protein>
<gene>
    <name evidence="2" type="ORF">CCR75_005627</name>
</gene>